<protein>
    <recommendedName>
        <fullName evidence="4">Putative Flp pilus-assembly TadG-like N-terminal domain-containing protein</fullName>
    </recommendedName>
</protein>
<accession>A0A0M2SIK6</accession>
<dbReference type="Proteomes" id="UP000034287">
    <property type="component" value="Unassembled WGS sequence"/>
</dbReference>
<dbReference type="STRING" id="1432562.WN59_11090"/>
<evidence type="ECO:0000259" key="4">
    <source>
        <dbReference type="Pfam" id="PF13400"/>
    </source>
</evidence>
<evidence type="ECO:0000256" key="3">
    <source>
        <dbReference type="SAM" id="Phobius"/>
    </source>
</evidence>
<reference evidence="5 6" key="1">
    <citation type="submission" date="2015-04" db="EMBL/GenBank/DDBJ databases">
        <title>Taxonomic description and genome sequence of Salinicoccus sediminis sp. nov., a novel hyper halotolerant bacterium isolated from marine sediment.</title>
        <authorList>
            <person name="Mathan Kumar R."/>
            <person name="Kaur G."/>
            <person name="Kumar N."/>
            <person name="Kumar A."/>
            <person name="Singh N.K."/>
            <person name="Kaur N."/>
            <person name="Mayilraj S."/>
        </authorList>
    </citation>
    <scope>NUCLEOTIDE SEQUENCE [LARGE SCALE GENOMIC DNA]</scope>
    <source>
        <strain evidence="5 6">SV-16</strain>
    </source>
</reference>
<dbReference type="OrthoDB" id="2385264at2"/>
<evidence type="ECO:0000313" key="6">
    <source>
        <dbReference type="Proteomes" id="UP000034287"/>
    </source>
</evidence>
<dbReference type="EMBL" id="LAYZ01000024">
    <property type="protein sequence ID" value="KKK34123.1"/>
    <property type="molecule type" value="Genomic_DNA"/>
</dbReference>
<name>A0A0M2SIK6_9STAP</name>
<proteinExistence type="predicted"/>
<evidence type="ECO:0000256" key="2">
    <source>
        <dbReference type="SAM" id="MobiDB-lite"/>
    </source>
</evidence>
<comment type="caution">
    <text evidence="5">The sequence shown here is derived from an EMBL/GenBank/DDBJ whole genome shotgun (WGS) entry which is preliminary data.</text>
</comment>
<keyword evidence="3" id="KW-0812">Transmembrane</keyword>
<keyword evidence="3" id="KW-0472">Membrane</keyword>
<feature type="compositionally biased region" description="Acidic residues" evidence="2">
    <location>
        <begin position="253"/>
        <end position="269"/>
    </location>
</feature>
<feature type="transmembrane region" description="Helical" evidence="3">
    <location>
        <begin position="21"/>
        <end position="41"/>
    </location>
</feature>
<evidence type="ECO:0000256" key="1">
    <source>
        <dbReference type="SAM" id="Coils"/>
    </source>
</evidence>
<keyword evidence="6" id="KW-1185">Reference proteome</keyword>
<dbReference type="RefSeq" id="WP_046517178.1">
    <property type="nucleotide sequence ID" value="NZ_LAYZ01000024.1"/>
</dbReference>
<feature type="domain" description="Putative Flp pilus-assembly TadG-like N-terminal" evidence="4">
    <location>
        <begin position="17"/>
        <end position="60"/>
    </location>
</feature>
<gene>
    <name evidence="5" type="ORF">WN59_11090</name>
</gene>
<keyword evidence="3" id="KW-1133">Transmembrane helix</keyword>
<feature type="region of interest" description="Disordered" evidence="2">
    <location>
        <begin position="248"/>
        <end position="288"/>
    </location>
</feature>
<keyword evidence="1" id="KW-0175">Coiled coil</keyword>
<dbReference type="PATRIC" id="fig|1432562.3.peg.2211"/>
<dbReference type="AlphaFoldDB" id="A0A0M2SIK6"/>
<organism evidence="5 6">
    <name type="scientific">Salinicoccus sediminis</name>
    <dbReference type="NCBI Taxonomy" id="1432562"/>
    <lineage>
        <taxon>Bacteria</taxon>
        <taxon>Bacillati</taxon>
        <taxon>Bacillota</taxon>
        <taxon>Bacilli</taxon>
        <taxon>Bacillales</taxon>
        <taxon>Staphylococcaceae</taxon>
        <taxon>Salinicoccus</taxon>
    </lineage>
</organism>
<sequence length="760" mass="85850">MKKIKQFIKPLIFDDGGSVSIFAICIILPIFIINALLIDMVRIMSAERQLDNAVESAVRSTMSQYDSSLADYGIFVTGNESLPIFEKTLEEQLFTPGELEGYSNLSQVSISSSSASFDTDRDILNPDIFKYQINETMKYQAPIQMAGVFTDMLKQAKTEVDPARAEDMEETQEFLEKFEEVMELVKKRNAELKKVDEEVKSLKEDVTSRYNSKIVGKESSSEKIPESIKSNMADLSKYYPRYLELKNKHEKEDSEDEESEEELSDEEKEDKEKKRDDEEEELGYFEDARSKFNTETLPTEGLIQTNYGSYKEDILKALFGSGNSSSPSNNSAMDYNNEIKEMVGSTDGLEEINKLILDNEFFTSIENDFESLDDYVLGKADAPGTMTSFGNLQRYGLLSQASIFKLAVNSETKEAPGFVEKAASDLISDADTNIDSITTSWKKYEESEEILQKDERYDETYDEAEEQADESFGKLLETLNDALGMAESYSADQEIYNTLEMYNSKYSGAGSDGELIAEEDRKEFITKAFDKLQRMFELMSNPYAIRSEIYMNEYIMANFGVSKPFGIKQESFNYDTKQAMYMIYGHHQSGANYGQFLLEVTSIILAVNLFDALVKNPLSKLGWIGVALAIAVAIAATVDDLNEFLNNEDGLVLNIFGKKNAKGGPPKPGQQNQGFAVTPELMTRIFLSFRSLDQTFNAEKRIRIQSALSEATGVDFTNNGQTYLNSNVRGQVNLLFLPTFFPGKVEGNDYIFDKEKHYSY</sequence>
<evidence type="ECO:0000313" key="5">
    <source>
        <dbReference type="EMBL" id="KKK34123.1"/>
    </source>
</evidence>
<dbReference type="InterPro" id="IPR028087">
    <property type="entry name" value="Tad_N"/>
</dbReference>
<feature type="coiled-coil region" evidence="1">
    <location>
        <begin position="168"/>
        <end position="205"/>
    </location>
</feature>
<dbReference type="Pfam" id="PF13400">
    <property type="entry name" value="Tad"/>
    <property type="match status" value="1"/>
</dbReference>